<evidence type="ECO:0000313" key="4">
    <source>
        <dbReference type="EMBL" id="ORX00574.1"/>
    </source>
</evidence>
<accession>A0A1X2EFS3</accession>
<feature type="domain" description="DUF7159" evidence="3">
    <location>
        <begin position="2"/>
        <end position="124"/>
    </location>
</feature>
<feature type="region of interest" description="Disordered" evidence="1">
    <location>
        <begin position="181"/>
        <end position="223"/>
    </location>
</feature>
<name>A0A1X2EFS3_9MYCO</name>
<evidence type="ECO:0000313" key="5">
    <source>
        <dbReference type="Proteomes" id="UP000193090"/>
    </source>
</evidence>
<organism evidence="4 5">
    <name type="scientific">Mycolicibacillus trivialis</name>
    <dbReference type="NCBI Taxonomy" id="1798"/>
    <lineage>
        <taxon>Bacteria</taxon>
        <taxon>Bacillati</taxon>
        <taxon>Actinomycetota</taxon>
        <taxon>Actinomycetes</taxon>
        <taxon>Mycobacteriales</taxon>
        <taxon>Mycobacteriaceae</taxon>
        <taxon>Mycolicibacillus</taxon>
    </lineage>
</organism>
<evidence type="ECO:0000256" key="1">
    <source>
        <dbReference type="SAM" id="MobiDB-lite"/>
    </source>
</evidence>
<protein>
    <recommendedName>
        <fullName evidence="3">DUF7159 domain-containing protein</fullName>
    </recommendedName>
</protein>
<keyword evidence="5" id="KW-1185">Reference proteome</keyword>
<reference evidence="4 5" key="1">
    <citation type="submission" date="2016-01" db="EMBL/GenBank/DDBJ databases">
        <title>The new phylogeny of the genus Mycobacterium.</title>
        <authorList>
            <person name="Tarcisio F."/>
            <person name="Conor M."/>
            <person name="Antonella G."/>
            <person name="Elisabetta G."/>
            <person name="Giulia F.S."/>
            <person name="Sara T."/>
            <person name="Anna F."/>
            <person name="Clotilde B."/>
            <person name="Roberto B."/>
            <person name="Veronica D.S."/>
            <person name="Fabio R."/>
            <person name="Monica P."/>
            <person name="Olivier J."/>
            <person name="Enrico T."/>
            <person name="Nicola S."/>
        </authorList>
    </citation>
    <scope>NUCLEOTIDE SEQUENCE [LARGE SCALE GENOMIC DNA]</scope>
    <source>
        <strain evidence="4 5">DSM 44153</strain>
    </source>
</reference>
<feature type="transmembrane region" description="Helical" evidence="2">
    <location>
        <begin position="140"/>
        <end position="162"/>
    </location>
</feature>
<gene>
    <name evidence="4" type="ORF">AWC30_15090</name>
</gene>
<sequence>MLVAGRDAGGSLLNCDTVETPVGGGATTAEAAARVVETVLRSQSLSAENGRDLRTIGVTWTDDAVAEAALVLEKLADAGVDNVVAVRSAQAAEAVEAGTAVTVGHGAALVAARNVAFLAVGDDEAAAERPAAAPATSLRYTGAVAAVVVGALSFVVSLSLAVSLQNTPERDFGPIERVATTTETGAEQLPRPMTPPAAPLGIDAVDTPDPSAAAEPADESAPE</sequence>
<dbReference type="EMBL" id="LQPZ01000041">
    <property type="protein sequence ID" value="ORX00574.1"/>
    <property type="molecule type" value="Genomic_DNA"/>
</dbReference>
<dbReference type="InterPro" id="IPR055583">
    <property type="entry name" value="DUF7159"/>
</dbReference>
<dbReference type="Proteomes" id="UP000193090">
    <property type="component" value="Unassembled WGS sequence"/>
</dbReference>
<comment type="caution">
    <text evidence="4">The sequence shown here is derived from an EMBL/GenBank/DDBJ whole genome shotgun (WGS) entry which is preliminary data.</text>
</comment>
<keyword evidence="2" id="KW-0812">Transmembrane</keyword>
<dbReference type="STRING" id="1798.AWC30_15090"/>
<dbReference type="AlphaFoldDB" id="A0A1X2EFS3"/>
<keyword evidence="2" id="KW-1133">Transmembrane helix</keyword>
<evidence type="ECO:0000256" key="2">
    <source>
        <dbReference type="SAM" id="Phobius"/>
    </source>
</evidence>
<proteinExistence type="predicted"/>
<keyword evidence="2" id="KW-0472">Membrane</keyword>
<dbReference type="Pfam" id="PF23717">
    <property type="entry name" value="DUF7159"/>
    <property type="match status" value="1"/>
</dbReference>
<evidence type="ECO:0000259" key="3">
    <source>
        <dbReference type="Pfam" id="PF23717"/>
    </source>
</evidence>